<dbReference type="InterPro" id="IPR043738">
    <property type="entry name" value="DUF5683"/>
</dbReference>
<keyword evidence="1" id="KW-0732">Signal</keyword>
<proteinExistence type="predicted"/>
<dbReference type="AlphaFoldDB" id="A0A4R1LZ69"/>
<protein>
    <recommendedName>
        <fullName evidence="2">DUF5683 domain-containing protein</fullName>
    </recommendedName>
</protein>
<dbReference type="RefSeq" id="WP_132222688.1">
    <property type="nucleotide sequence ID" value="NZ_SMGO01000002.1"/>
</dbReference>
<feature type="signal peptide" evidence="1">
    <location>
        <begin position="1"/>
        <end position="20"/>
    </location>
</feature>
<organism evidence="3 4">
    <name type="scientific">Albibacterium bauzanense</name>
    <dbReference type="NCBI Taxonomy" id="653929"/>
    <lineage>
        <taxon>Bacteria</taxon>
        <taxon>Pseudomonadati</taxon>
        <taxon>Bacteroidota</taxon>
        <taxon>Sphingobacteriia</taxon>
        <taxon>Sphingobacteriales</taxon>
        <taxon>Sphingobacteriaceae</taxon>
        <taxon>Albibacterium</taxon>
    </lineage>
</organism>
<evidence type="ECO:0000256" key="1">
    <source>
        <dbReference type="SAM" id="SignalP"/>
    </source>
</evidence>
<sequence length="227" mass="25847">MRYFKAFLIVIICCIGSAQAQTPDSVSSEIKIISVDSLNMQDTTNIPNDEDAEKSIIEEQQSVVYKDSARLALENRSRLAVKRSAIIPGWGQITNNRWWKVPILYGGVVGLIISYDVAQSGYKEMLAEAQFRTLNNNQYLYEKYAKASTEWVIQSKDFYRRNRDLTILLSAGLYALNLIDAYVDGMMFRYNMEDDLSFKINPLIEKPSGIFASRTPVFGLKMTLTIH</sequence>
<dbReference type="Pfam" id="PF18935">
    <property type="entry name" value="DUF5683"/>
    <property type="match status" value="1"/>
</dbReference>
<accession>A0A4R1LZ69</accession>
<evidence type="ECO:0000313" key="3">
    <source>
        <dbReference type="EMBL" id="TCK82663.1"/>
    </source>
</evidence>
<comment type="caution">
    <text evidence="3">The sequence shown here is derived from an EMBL/GenBank/DDBJ whole genome shotgun (WGS) entry which is preliminary data.</text>
</comment>
<feature type="chain" id="PRO_5020635944" description="DUF5683 domain-containing protein" evidence="1">
    <location>
        <begin position="21"/>
        <end position="227"/>
    </location>
</feature>
<dbReference type="EMBL" id="SMGO01000002">
    <property type="protein sequence ID" value="TCK82663.1"/>
    <property type="molecule type" value="Genomic_DNA"/>
</dbReference>
<feature type="domain" description="DUF5683" evidence="2">
    <location>
        <begin position="76"/>
        <end position="225"/>
    </location>
</feature>
<keyword evidence="4" id="KW-1185">Reference proteome</keyword>
<evidence type="ECO:0000313" key="4">
    <source>
        <dbReference type="Proteomes" id="UP000294616"/>
    </source>
</evidence>
<gene>
    <name evidence="3" type="ORF">C8N28_1247</name>
</gene>
<dbReference type="OrthoDB" id="9813910at2"/>
<dbReference type="Proteomes" id="UP000294616">
    <property type="component" value="Unassembled WGS sequence"/>
</dbReference>
<evidence type="ECO:0000259" key="2">
    <source>
        <dbReference type="Pfam" id="PF18935"/>
    </source>
</evidence>
<reference evidence="3 4" key="1">
    <citation type="submission" date="2019-03" db="EMBL/GenBank/DDBJ databases">
        <title>Genomic Encyclopedia of Archaeal and Bacterial Type Strains, Phase II (KMG-II): from individual species to whole genera.</title>
        <authorList>
            <person name="Goeker M."/>
        </authorList>
    </citation>
    <scope>NUCLEOTIDE SEQUENCE [LARGE SCALE GENOMIC DNA]</scope>
    <source>
        <strain evidence="3 4">DSM 22554</strain>
    </source>
</reference>
<name>A0A4R1LZ69_9SPHI</name>